<dbReference type="PANTHER" id="PTHR46825:SF11">
    <property type="entry name" value="PENICILLIN-BINDING PROTEIN 4"/>
    <property type="match status" value="1"/>
</dbReference>
<dbReference type="RefSeq" id="WP_215341880.1">
    <property type="nucleotide sequence ID" value="NZ_JAGSGD010000001.1"/>
</dbReference>
<feature type="domain" description="Beta-lactamase-related" evidence="4">
    <location>
        <begin position="27"/>
        <end position="350"/>
    </location>
</feature>
<reference evidence="5" key="1">
    <citation type="submission" date="2021-04" db="EMBL/GenBank/DDBJ databases">
        <title>Draft genome assembly of strain Phenylobacterium sp. 20VBR1 using MiniION and Illumina platforms.</title>
        <authorList>
            <person name="Thomas F.A."/>
            <person name="Krishnan K.P."/>
            <person name="Sinha R.K."/>
        </authorList>
    </citation>
    <scope>NUCLEOTIDE SEQUENCE</scope>
    <source>
        <strain evidence="5">20VBR1</strain>
    </source>
</reference>
<name>A0A941HY40_9CAUL</name>
<proteinExistence type="predicted"/>
<evidence type="ECO:0000259" key="4">
    <source>
        <dbReference type="Pfam" id="PF00144"/>
    </source>
</evidence>
<dbReference type="PANTHER" id="PTHR46825">
    <property type="entry name" value="D-ALANYL-D-ALANINE-CARBOXYPEPTIDASE/ENDOPEPTIDASE AMPH"/>
    <property type="match status" value="1"/>
</dbReference>
<comment type="caution">
    <text evidence="5">The sequence shown here is derived from an EMBL/GenBank/DDBJ whole genome shotgun (WGS) entry which is preliminary data.</text>
</comment>
<evidence type="ECO:0000256" key="1">
    <source>
        <dbReference type="ARBA" id="ARBA00004370"/>
    </source>
</evidence>
<protein>
    <submittedName>
        <fullName evidence="5">Beta-lactamase family protein</fullName>
    </submittedName>
</protein>
<gene>
    <name evidence="5" type="ORF">JKL49_16755</name>
</gene>
<accession>A0A941HY40</accession>
<keyword evidence="3" id="KW-0732">Signal</keyword>
<dbReference type="EMBL" id="JAGSGD010000001">
    <property type="protein sequence ID" value="MBR7621045.1"/>
    <property type="molecule type" value="Genomic_DNA"/>
</dbReference>
<dbReference type="Gene3D" id="3.40.710.10">
    <property type="entry name" value="DD-peptidase/beta-lactamase superfamily"/>
    <property type="match status" value="1"/>
</dbReference>
<organism evidence="5 6">
    <name type="scientific">Phenylobacterium glaciei</name>
    <dbReference type="NCBI Taxonomy" id="2803784"/>
    <lineage>
        <taxon>Bacteria</taxon>
        <taxon>Pseudomonadati</taxon>
        <taxon>Pseudomonadota</taxon>
        <taxon>Alphaproteobacteria</taxon>
        <taxon>Caulobacterales</taxon>
        <taxon>Caulobacteraceae</taxon>
        <taxon>Phenylobacterium</taxon>
    </lineage>
</organism>
<sequence>MNKLRIALAFAAALLAAPIPAAAADLDALLTSALQDPAIPAMTVLVIRDGKVEGQAVRGVRAVGSPDPARLTDAWHIGSDAKAMTATMIARLVERGVLSWTTPLKTLLPDTPMRPEFQDVTLLELLSHRAGLRDLDDTVDAGLLASAFADTRPLPVQRAEFAKLVLNEAPIGPARAESSYSNSGYVLAGAIAERATGKPFETLMRQEVFAPLGMRTSYELAKPGEVLGHLDGKPLTGLKSDNPRLVAPAGEVRLTLADWALFAIDQMAGEQGRGKLLKPATYRLLHTPQGDTNAALGWGVRTWPKGAPTRMLSHSGSNGYWNALIGLLPDLQSGVLVAANSASEGTEAAQVKVLRAVMGELVPAPAPAAPTAR</sequence>
<dbReference type="InterPro" id="IPR001466">
    <property type="entry name" value="Beta-lactam-related"/>
</dbReference>
<dbReference type="InterPro" id="IPR012338">
    <property type="entry name" value="Beta-lactam/transpept-like"/>
</dbReference>
<dbReference type="AlphaFoldDB" id="A0A941HY40"/>
<dbReference type="GO" id="GO:0016020">
    <property type="term" value="C:membrane"/>
    <property type="evidence" value="ECO:0007669"/>
    <property type="project" value="UniProtKB-SubCell"/>
</dbReference>
<dbReference type="Pfam" id="PF00144">
    <property type="entry name" value="Beta-lactamase"/>
    <property type="match status" value="1"/>
</dbReference>
<evidence type="ECO:0000256" key="3">
    <source>
        <dbReference type="SAM" id="SignalP"/>
    </source>
</evidence>
<keyword evidence="6" id="KW-1185">Reference proteome</keyword>
<dbReference type="Proteomes" id="UP000622580">
    <property type="component" value="Unassembled WGS sequence"/>
</dbReference>
<dbReference type="InterPro" id="IPR050491">
    <property type="entry name" value="AmpC-like"/>
</dbReference>
<evidence type="ECO:0000313" key="5">
    <source>
        <dbReference type="EMBL" id="MBR7621045.1"/>
    </source>
</evidence>
<evidence type="ECO:0000256" key="2">
    <source>
        <dbReference type="ARBA" id="ARBA00023136"/>
    </source>
</evidence>
<feature type="signal peptide" evidence="3">
    <location>
        <begin position="1"/>
        <end position="23"/>
    </location>
</feature>
<feature type="chain" id="PRO_5036699820" evidence="3">
    <location>
        <begin position="24"/>
        <end position="373"/>
    </location>
</feature>
<comment type="subcellular location">
    <subcellularLocation>
        <location evidence="1">Membrane</location>
    </subcellularLocation>
</comment>
<evidence type="ECO:0000313" key="6">
    <source>
        <dbReference type="Proteomes" id="UP000622580"/>
    </source>
</evidence>
<dbReference type="SUPFAM" id="SSF56601">
    <property type="entry name" value="beta-lactamase/transpeptidase-like"/>
    <property type="match status" value="1"/>
</dbReference>
<keyword evidence="2" id="KW-0472">Membrane</keyword>